<dbReference type="Gene3D" id="3.90.1340.10">
    <property type="entry name" value="Phage tail collar domain"/>
    <property type="match status" value="1"/>
</dbReference>
<feature type="domain" description="Phage tail collar" evidence="1">
    <location>
        <begin position="38"/>
        <end position="91"/>
    </location>
</feature>
<proteinExistence type="predicted"/>
<reference evidence="2 3" key="1">
    <citation type="submission" date="2017-08" db="EMBL/GenBank/DDBJ databases">
        <authorList>
            <person name="de Groot N.N."/>
        </authorList>
    </citation>
    <scope>NUCLEOTIDE SEQUENCE [LARGE SCALE GENOMIC DNA]</scope>
    <source>
        <strain evidence="2 3">USBA 78</strain>
    </source>
</reference>
<dbReference type="EMBL" id="OBMM01000005">
    <property type="protein sequence ID" value="SOC26051.1"/>
    <property type="molecule type" value="Genomic_DNA"/>
</dbReference>
<dbReference type="AlphaFoldDB" id="A0A285TRQ3"/>
<sequence length="114" mass="12604">MYNLCMRVAINALSVILLFSLLVIGSFKVAYADEEFLGEIIMLPYSFCPRGYSEANGQLLQINQYQALFSLLGNRYGGDGRVTFALPKLHGSSETGSEDIKVCVAIQGIYPQRD</sequence>
<evidence type="ECO:0000259" key="1">
    <source>
        <dbReference type="Pfam" id="PF07484"/>
    </source>
</evidence>
<name>A0A285TRQ3_9PROT</name>
<accession>A0A285TRQ3</accession>
<dbReference type="SUPFAM" id="SSF88874">
    <property type="entry name" value="Receptor-binding domain of short tail fibre protein gp12"/>
    <property type="match status" value="1"/>
</dbReference>
<evidence type="ECO:0000313" key="2">
    <source>
        <dbReference type="EMBL" id="SOC26051.1"/>
    </source>
</evidence>
<evidence type="ECO:0000313" key="3">
    <source>
        <dbReference type="Proteomes" id="UP000219068"/>
    </source>
</evidence>
<dbReference type="Pfam" id="PF07484">
    <property type="entry name" value="Collar"/>
    <property type="match status" value="1"/>
</dbReference>
<organism evidence="2 3">
    <name type="scientific">Thalassospira xiamenensis</name>
    <dbReference type="NCBI Taxonomy" id="220697"/>
    <lineage>
        <taxon>Bacteria</taxon>
        <taxon>Pseudomonadati</taxon>
        <taxon>Pseudomonadota</taxon>
        <taxon>Alphaproteobacteria</taxon>
        <taxon>Rhodospirillales</taxon>
        <taxon>Thalassospiraceae</taxon>
        <taxon>Thalassospira</taxon>
    </lineage>
</organism>
<dbReference type="RefSeq" id="WP_212684573.1">
    <property type="nucleotide sequence ID" value="NZ_OBMM01000005.1"/>
</dbReference>
<dbReference type="InterPro" id="IPR037053">
    <property type="entry name" value="Phage_tail_collar_dom_sf"/>
</dbReference>
<dbReference type="InterPro" id="IPR011083">
    <property type="entry name" value="Phage_tail_collar_dom"/>
</dbReference>
<gene>
    <name evidence="2" type="ORF">SAMN05428964_10537</name>
</gene>
<dbReference type="Proteomes" id="UP000219068">
    <property type="component" value="Unassembled WGS sequence"/>
</dbReference>
<protein>
    <submittedName>
        <fullName evidence="2">Phage Tail Collar Domain</fullName>
    </submittedName>
</protein>